<evidence type="ECO:0000313" key="3">
    <source>
        <dbReference type="Proteomes" id="UP000296706"/>
    </source>
</evidence>
<protein>
    <submittedName>
        <fullName evidence="2">Uncharacterized protein</fullName>
    </submittedName>
</protein>
<feature type="region of interest" description="Disordered" evidence="1">
    <location>
        <begin position="22"/>
        <end position="76"/>
    </location>
</feature>
<dbReference type="RefSeq" id="WP_049992404.1">
    <property type="nucleotide sequence ID" value="NZ_CP031310.1"/>
</dbReference>
<dbReference type="GeneID" id="39848784"/>
<sequence length="232" mass="24774">MHRRTLLVSLGGLAVTATAGCMSAGGDDSTPTDDDNSTPDDQPGSSGLPTDDGDDGGIRPADGVTPEPMPVDISDVSCPTVREDADLRVCSTTTDLDDADIALVPPRPPLFEPTTGDDDVEVFEIELRNQSDATFGFNPYDWSLKRHTGDGWAHVAPEMTPEPWMRLEPGDSYTYGLAVESVPTERVDGSRRIVQDLDSGTYALVVDGMLERGDGGERVECAAVFVVERSDA</sequence>
<organism evidence="2 3">
    <name type="scientific">Halapricum salinum</name>
    <dbReference type="NCBI Taxonomy" id="1457250"/>
    <lineage>
        <taxon>Archaea</taxon>
        <taxon>Methanobacteriati</taxon>
        <taxon>Methanobacteriota</taxon>
        <taxon>Stenosarchaea group</taxon>
        <taxon>Halobacteria</taxon>
        <taxon>Halobacteriales</taxon>
        <taxon>Haloarculaceae</taxon>
        <taxon>Halapricum</taxon>
    </lineage>
</organism>
<dbReference type="EMBL" id="CP031310">
    <property type="protein sequence ID" value="QCC52076.1"/>
    <property type="molecule type" value="Genomic_DNA"/>
</dbReference>
<dbReference type="Proteomes" id="UP000296706">
    <property type="component" value="Chromosome"/>
</dbReference>
<evidence type="ECO:0000256" key="1">
    <source>
        <dbReference type="SAM" id="MobiDB-lite"/>
    </source>
</evidence>
<dbReference type="PROSITE" id="PS51257">
    <property type="entry name" value="PROKAR_LIPOPROTEIN"/>
    <property type="match status" value="1"/>
</dbReference>
<dbReference type="KEGG" id="hsn:DV733_12950"/>
<proteinExistence type="predicted"/>
<gene>
    <name evidence="2" type="ORF">DV733_12950</name>
</gene>
<dbReference type="STRING" id="1457250.GCA_000755225_01447"/>
<name>A0A4D6HFN7_9EURY</name>
<dbReference type="AlphaFoldDB" id="A0A4D6HFN7"/>
<reference evidence="2 3" key="1">
    <citation type="journal article" date="2019" name="Nat. Commun.">
        <title>A new type of DNA phosphorothioation-based antiviral system in archaea.</title>
        <authorList>
            <person name="Xiong L."/>
            <person name="Liu S."/>
            <person name="Chen S."/>
            <person name="Xiao Y."/>
            <person name="Zhu B."/>
            <person name="Gao Y."/>
            <person name="Zhang Y."/>
            <person name="Chen B."/>
            <person name="Luo J."/>
            <person name="Deng Z."/>
            <person name="Chen X."/>
            <person name="Wang L."/>
            <person name="Chen S."/>
        </authorList>
    </citation>
    <scope>NUCLEOTIDE SEQUENCE [LARGE SCALE GENOMIC DNA]</scope>
    <source>
        <strain evidence="2 3">CBA1105</strain>
    </source>
</reference>
<accession>A0A4D6HFN7</accession>
<dbReference type="OrthoDB" id="168022at2157"/>
<evidence type="ECO:0000313" key="2">
    <source>
        <dbReference type="EMBL" id="QCC52076.1"/>
    </source>
</evidence>
<keyword evidence="3" id="KW-1185">Reference proteome</keyword>